<dbReference type="Pfam" id="PF00728">
    <property type="entry name" value="Glyco_hydro_20"/>
    <property type="match status" value="1"/>
</dbReference>
<evidence type="ECO:0000313" key="8">
    <source>
        <dbReference type="RefSeq" id="XP_014662120.1"/>
    </source>
</evidence>
<name>A0ABM1DQ99_PRICU</name>
<dbReference type="InterPro" id="IPR025705">
    <property type="entry name" value="Beta_hexosaminidase_sua/sub"/>
</dbReference>
<proteinExistence type="inferred from homology"/>
<gene>
    <name evidence="8" type="primary">LOC106805142</name>
</gene>
<evidence type="ECO:0000256" key="1">
    <source>
        <dbReference type="ARBA" id="ARBA00001231"/>
    </source>
</evidence>
<dbReference type="GeneID" id="106805142"/>
<dbReference type="PANTHER" id="PTHR22600:SF21">
    <property type="entry name" value="BETA-HEXOSAMINIDASE A"/>
    <property type="match status" value="1"/>
</dbReference>
<keyword evidence="5" id="KW-1133">Transmembrane helix</keyword>
<evidence type="ECO:0000256" key="2">
    <source>
        <dbReference type="ARBA" id="ARBA00006285"/>
    </source>
</evidence>
<comment type="catalytic activity">
    <reaction evidence="1">
        <text>Hydrolysis of terminal non-reducing N-acetyl-D-hexosamine residues in N-acetyl-beta-D-hexosaminides.</text>
        <dbReference type="EC" id="3.2.1.52"/>
    </reaction>
</comment>
<organism evidence="7 8">
    <name type="scientific">Priapulus caudatus</name>
    <name type="common">Priapulid worm</name>
    <dbReference type="NCBI Taxonomy" id="37621"/>
    <lineage>
        <taxon>Eukaryota</taxon>
        <taxon>Metazoa</taxon>
        <taxon>Ecdysozoa</taxon>
        <taxon>Scalidophora</taxon>
        <taxon>Priapulida</taxon>
        <taxon>Priapulimorpha</taxon>
        <taxon>Priapulimorphida</taxon>
        <taxon>Priapulidae</taxon>
        <taxon>Priapulus</taxon>
    </lineage>
</organism>
<evidence type="ECO:0000256" key="4">
    <source>
        <dbReference type="ARBA" id="ARBA00022801"/>
    </source>
</evidence>
<dbReference type="InterPro" id="IPR017853">
    <property type="entry name" value="GH"/>
</dbReference>
<evidence type="ECO:0000313" key="7">
    <source>
        <dbReference type="Proteomes" id="UP000695022"/>
    </source>
</evidence>
<sequence length="419" mass="48378">MSYNKFNVLHWHIVDDQSFSYESILFPELSEKGAYTPDKVYTQKDVATLIEYARRRGIRVIPEFDTPGHTHSWGKSHPELLTPCYGQPQQKETAIYGMHTERQIMNPILNVTYTFLKHLFSEVVRVFPDEYVHLGMDEIYPACWMSNPRIKRFMKKNKLKKYKDLQQMYATKLMKIVSRLKMKYIVWQDPLDEGAKVSKDAIVEVWKNIQNIASVVEMGYTTITSAGWYLDDIGNKDDWQSFYANEPYNYIKPEHQPLVVGGEACLWAEYVDETNHHSRLWPRASAVAERLWSDMAATQNIADATYRIDDMRCMLLRRGIPAQPIAPGYCDYDLPDEEVKDVDDDDDVGDKSDNGGVYVPTRAQLRTRIMKTIGFNFLGSQAMLLYGACLLVLAFLMARSKCMHVTNSIVLHLNPQLGR</sequence>
<keyword evidence="4" id="KW-0378">Hydrolase</keyword>
<dbReference type="PANTHER" id="PTHR22600">
    <property type="entry name" value="BETA-HEXOSAMINIDASE"/>
    <property type="match status" value="1"/>
</dbReference>
<dbReference type="SUPFAM" id="SSF51445">
    <property type="entry name" value="(Trans)glycosidases"/>
    <property type="match status" value="1"/>
</dbReference>
<dbReference type="RefSeq" id="XP_014662120.1">
    <property type="nucleotide sequence ID" value="XM_014806634.1"/>
</dbReference>
<keyword evidence="7" id="KW-1185">Reference proteome</keyword>
<evidence type="ECO:0000256" key="5">
    <source>
        <dbReference type="SAM" id="Phobius"/>
    </source>
</evidence>
<accession>A0ABM1DQ99</accession>
<dbReference type="InterPro" id="IPR015883">
    <property type="entry name" value="Glyco_hydro_20_cat"/>
</dbReference>
<dbReference type="Gene3D" id="3.20.20.80">
    <property type="entry name" value="Glycosidases"/>
    <property type="match status" value="1"/>
</dbReference>
<keyword evidence="5" id="KW-0812">Transmembrane</keyword>
<feature type="transmembrane region" description="Helical" evidence="5">
    <location>
        <begin position="373"/>
        <end position="398"/>
    </location>
</feature>
<protein>
    <recommendedName>
        <fullName evidence="3">beta-N-acetylhexosaminidase</fullName>
        <ecNumber evidence="3">3.2.1.52</ecNumber>
    </recommendedName>
</protein>
<dbReference type="EC" id="3.2.1.52" evidence="3"/>
<keyword evidence="5" id="KW-0472">Membrane</keyword>
<dbReference type="PRINTS" id="PR00738">
    <property type="entry name" value="GLHYDRLASE20"/>
</dbReference>
<feature type="domain" description="Glycoside hydrolase family 20 catalytic" evidence="6">
    <location>
        <begin position="1"/>
        <end position="294"/>
    </location>
</feature>
<reference evidence="8" key="1">
    <citation type="submission" date="2025-08" db="UniProtKB">
        <authorList>
            <consortium name="RefSeq"/>
        </authorList>
    </citation>
    <scope>IDENTIFICATION</scope>
</reference>
<evidence type="ECO:0000256" key="3">
    <source>
        <dbReference type="ARBA" id="ARBA00012663"/>
    </source>
</evidence>
<dbReference type="Proteomes" id="UP000695022">
    <property type="component" value="Unplaced"/>
</dbReference>
<evidence type="ECO:0000259" key="6">
    <source>
        <dbReference type="Pfam" id="PF00728"/>
    </source>
</evidence>
<comment type="similarity">
    <text evidence="2">Belongs to the glycosyl hydrolase 20 family.</text>
</comment>